<organism evidence="1">
    <name type="scientific">mine drainage metagenome</name>
    <dbReference type="NCBI Taxonomy" id="410659"/>
    <lineage>
        <taxon>unclassified sequences</taxon>
        <taxon>metagenomes</taxon>
        <taxon>ecological metagenomes</taxon>
    </lineage>
</organism>
<comment type="caution">
    <text evidence="1">The sequence shown here is derived from an EMBL/GenBank/DDBJ whole genome shotgun (WGS) entry which is preliminary data.</text>
</comment>
<dbReference type="EMBL" id="MLJW01004757">
    <property type="protein sequence ID" value="OIQ69385.1"/>
    <property type="molecule type" value="Genomic_DNA"/>
</dbReference>
<name>A0A1J5PCM6_9ZZZZ</name>
<evidence type="ECO:0000313" key="1">
    <source>
        <dbReference type="EMBL" id="OIQ69385.1"/>
    </source>
</evidence>
<dbReference type="InterPro" id="IPR034756">
    <property type="entry name" value="T2SSM_b"/>
</dbReference>
<proteinExistence type="predicted"/>
<dbReference type="Pfam" id="PF10741">
    <property type="entry name" value="T2SSM_b"/>
    <property type="match status" value="1"/>
</dbReference>
<protein>
    <submittedName>
        <fullName evidence="1">General secretion pathway protein M</fullName>
    </submittedName>
</protein>
<sequence>MMNLFRDIRLRRRVIFVLVNLAIFLLVFGLVFQPASSLFAERDSRIEGQRKVLARLSAIAAQSENIQSLASDTDTQMRSGEFLTGPNENVISADLQTRLKAIIETSGARSRAAQALPIKTGDKIRYSGARIEIVGSLQSIHRALYAIEGAKPYLFISGAAIKMAPSIGKQGGSEEPSIQAQLDVFGATQVNGPIP</sequence>
<reference evidence="1" key="1">
    <citation type="submission" date="2016-10" db="EMBL/GenBank/DDBJ databases">
        <title>Sequence of Gallionella enrichment culture.</title>
        <authorList>
            <person name="Poehlein A."/>
            <person name="Muehling M."/>
            <person name="Daniel R."/>
        </authorList>
    </citation>
    <scope>NUCLEOTIDE SEQUENCE</scope>
</reference>
<accession>A0A1J5PCM6</accession>
<gene>
    <name evidence="1" type="ORF">GALL_490150</name>
</gene>
<dbReference type="NCBIfam" id="NF040576">
    <property type="entry name" value="T2SS_GspM_XpsM"/>
    <property type="match status" value="1"/>
</dbReference>
<dbReference type="AlphaFoldDB" id="A0A1J5PCM6"/>